<accession>A0A0V8RUZ1</accession>
<reference evidence="1 2" key="1">
    <citation type="submission" date="2015-11" db="EMBL/GenBank/DDBJ databases">
        <title>Genome sequence of Pyrodictium occultum PL-19, a marine hyperthermophilic archaeon isolated from Volcano, Italy.</title>
        <authorList>
            <person name="Utturkar S."/>
            <person name="Huber H."/>
            <person name="Leptihn S."/>
            <person name="Brown S."/>
            <person name="Stetter K.O."/>
            <person name="Podar M."/>
        </authorList>
    </citation>
    <scope>NUCLEOTIDE SEQUENCE [LARGE SCALE GENOMIC DNA]</scope>
    <source>
        <strain evidence="1 2">PL-19</strain>
    </source>
</reference>
<keyword evidence="2" id="KW-1185">Reference proteome</keyword>
<sequence length="172" mass="18873">MPRYYMFITLVIHVKLGASMPSLLANVASNSEVELVDHDEESRRVVLRAPARETAYLQLLVINYADAASFEVKASLKGRLDRSELRKVADAFRDLGSRLLFYMRCSGGGAVLGEVRKRGILLKYCRSAANVDPAAAPPTLCSFDPRREPIAVVVEKAGTCFNEVLGRVTGQA</sequence>
<dbReference type="OrthoDB" id="15265at2157"/>
<comment type="caution">
    <text evidence="1">The sequence shown here is derived from an EMBL/GenBank/DDBJ whole genome shotgun (WGS) entry which is preliminary data.</text>
</comment>
<evidence type="ECO:0000313" key="2">
    <source>
        <dbReference type="Proteomes" id="UP000053352"/>
    </source>
</evidence>
<dbReference type="EMBL" id="LNTB01000001">
    <property type="protein sequence ID" value="KSW11883.1"/>
    <property type="molecule type" value="Genomic_DNA"/>
</dbReference>
<evidence type="ECO:0000313" key="1">
    <source>
        <dbReference type="EMBL" id="KSW11883.1"/>
    </source>
</evidence>
<organism evidence="1 2">
    <name type="scientific">Pyrodictium occultum</name>
    <dbReference type="NCBI Taxonomy" id="2309"/>
    <lineage>
        <taxon>Archaea</taxon>
        <taxon>Thermoproteota</taxon>
        <taxon>Thermoprotei</taxon>
        <taxon>Desulfurococcales</taxon>
        <taxon>Pyrodictiaceae</taxon>
        <taxon>Pyrodictium</taxon>
    </lineage>
</organism>
<gene>
    <name evidence="1" type="ORF">CF15_03530</name>
</gene>
<dbReference type="AlphaFoldDB" id="A0A0V8RUZ1"/>
<dbReference type="Proteomes" id="UP000053352">
    <property type="component" value="Unassembled WGS sequence"/>
</dbReference>
<name>A0A0V8RUZ1_PYROC</name>
<dbReference type="STRING" id="2309.CF15_03530"/>
<proteinExistence type="predicted"/>
<dbReference type="RefSeq" id="WP_058370561.1">
    <property type="nucleotide sequence ID" value="NZ_LNTB01000001.1"/>
</dbReference>
<protein>
    <submittedName>
        <fullName evidence="1">Uncharacterized protein</fullName>
    </submittedName>
</protein>